<gene>
    <name evidence="6" type="ORF">SAMN05421642_12084</name>
</gene>
<organism evidence="6 7">
    <name type="scientific">Rhodococcoides kyotonense</name>
    <dbReference type="NCBI Taxonomy" id="398843"/>
    <lineage>
        <taxon>Bacteria</taxon>
        <taxon>Bacillati</taxon>
        <taxon>Actinomycetota</taxon>
        <taxon>Actinomycetes</taxon>
        <taxon>Mycobacteriales</taxon>
        <taxon>Nocardiaceae</taxon>
        <taxon>Rhodococcoides</taxon>
    </lineage>
</organism>
<keyword evidence="4 6" id="KW-0808">Transferase</keyword>
<dbReference type="Pfam" id="PF13632">
    <property type="entry name" value="Glyco_trans_2_3"/>
    <property type="match status" value="1"/>
</dbReference>
<dbReference type="GO" id="GO:0016757">
    <property type="term" value="F:glycosyltransferase activity"/>
    <property type="evidence" value="ECO:0007669"/>
    <property type="project" value="UniProtKB-KW"/>
</dbReference>
<dbReference type="PANTHER" id="PTHR43179:SF12">
    <property type="entry name" value="GALACTOFURANOSYLTRANSFERASE GLFT2"/>
    <property type="match status" value="1"/>
</dbReference>
<feature type="domain" description="Glycosyltransferase 2-like" evidence="5">
    <location>
        <begin position="4"/>
        <end position="165"/>
    </location>
</feature>
<reference evidence="7" key="1">
    <citation type="submission" date="2017-06" db="EMBL/GenBank/DDBJ databases">
        <authorList>
            <person name="Varghese N."/>
            <person name="Submissions S."/>
        </authorList>
    </citation>
    <scope>NUCLEOTIDE SEQUENCE [LARGE SCALE GENOMIC DNA]</scope>
    <source>
        <strain evidence="7">JCM 23211</strain>
    </source>
</reference>
<dbReference type="AlphaFoldDB" id="A0A239MPG7"/>
<evidence type="ECO:0000256" key="3">
    <source>
        <dbReference type="ARBA" id="ARBA00022676"/>
    </source>
</evidence>
<proteinExistence type="inferred from homology"/>
<evidence type="ECO:0000313" key="6">
    <source>
        <dbReference type="EMBL" id="SNT44747.1"/>
    </source>
</evidence>
<evidence type="ECO:0000256" key="2">
    <source>
        <dbReference type="ARBA" id="ARBA00006739"/>
    </source>
</evidence>
<dbReference type="InterPro" id="IPR029044">
    <property type="entry name" value="Nucleotide-diphossugar_trans"/>
</dbReference>
<dbReference type="EMBL" id="FZOW01000020">
    <property type="protein sequence ID" value="SNT44747.1"/>
    <property type="molecule type" value="Genomic_DNA"/>
</dbReference>
<protein>
    <submittedName>
        <fullName evidence="6">Glycosyl transferase family group 2</fullName>
    </submittedName>
</protein>
<comment type="similarity">
    <text evidence="2">Belongs to the glycosyltransferase 2 family.</text>
</comment>
<evidence type="ECO:0000256" key="1">
    <source>
        <dbReference type="ARBA" id="ARBA00004776"/>
    </source>
</evidence>
<dbReference type="InterPro" id="IPR001173">
    <property type="entry name" value="Glyco_trans_2-like"/>
</dbReference>
<accession>A0A239MPG7</accession>
<sequence>MFCDADDRVHVDWLRWLVDRARSADIVSCAVETETINPPAVHKWRPLYPSDKRFHARFLPFVFGAGFAVDRALYMHVGGCDETLVHGGEDVDLSWRIQLAGGTLAHEKRSVVAYRSRATLRGLWHQTRRYGVADARLFKSYRGYGMPRATWSDLFWTVVTLLVNNPLVPQSLSRIDRGRWVSLVAFLVGNWQGSVRHRVLYF</sequence>
<evidence type="ECO:0000313" key="7">
    <source>
        <dbReference type="Proteomes" id="UP000198327"/>
    </source>
</evidence>
<keyword evidence="7" id="KW-1185">Reference proteome</keyword>
<dbReference type="PANTHER" id="PTHR43179">
    <property type="entry name" value="RHAMNOSYLTRANSFERASE WBBL"/>
    <property type="match status" value="1"/>
</dbReference>
<name>A0A239MPG7_9NOCA</name>
<keyword evidence="3" id="KW-0328">Glycosyltransferase</keyword>
<evidence type="ECO:0000256" key="4">
    <source>
        <dbReference type="ARBA" id="ARBA00022679"/>
    </source>
</evidence>
<evidence type="ECO:0000259" key="5">
    <source>
        <dbReference type="Pfam" id="PF13632"/>
    </source>
</evidence>
<dbReference type="SUPFAM" id="SSF53448">
    <property type="entry name" value="Nucleotide-diphospho-sugar transferases"/>
    <property type="match status" value="1"/>
</dbReference>
<comment type="pathway">
    <text evidence="1">Cell wall biogenesis; cell wall polysaccharide biosynthesis.</text>
</comment>
<dbReference type="Gene3D" id="3.90.550.10">
    <property type="entry name" value="Spore Coat Polysaccharide Biosynthesis Protein SpsA, Chain A"/>
    <property type="match status" value="1"/>
</dbReference>
<dbReference type="Proteomes" id="UP000198327">
    <property type="component" value="Unassembled WGS sequence"/>
</dbReference>